<sequence>MSGQRHRYRSFTVTADLEPDAEPITFAMACCVCGETGPPSTDPGLSSAWVPTHLKHRPEHLSYRETVTRPYRAIPGPWL</sequence>
<dbReference type="Pfam" id="PF25232">
    <property type="entry name" value="DUF7848"/>
    <property type="match status" value="1"/>
</dbReference>
<reference evidence="2" key="1">
    <citation type="submission" date="2021-06" db="EMBL/GenBank/DDBJ databases">
        <title>Sequencing of actinobacteria type strains.</title>
        <authorList>
            <person name="Nguyen G.-S."/>
            <person name="Wentzel A."/>
        </authorList>
    </citation>
    <scope>NUCLEOTIDE SEQUENCE</scope>
    <source>
        <strain evidence="2">P38-E01</strain>
    </source>
</reference>
<evidence type="ECO:0000313" key="3">
    <source>
        <dbReference type="Proteomes" id="UP000694501"/>
    </source>
</evidence>
<comment type="caution">
    <text evidence="2">The sequence shown here is derived from an EMBL/GenBank/DDBJ whole genome shotgun (WGS) entry which is preliminary data.</text>
</comment>
<name>A0A949N8B2_9ACTN</name>
<accession>A0A949N8B2</accession>
<dbReference type="Proteomes" id="UP000694501">
    <property type="component" value="Unassembled WGS sequence"/>
</dbReference>
<evidence type="ECO:0000259" key="1">
    <source>
        <dbReference type="Pfam" id="PF25232"/>
    </source>
</evidence>
<dbReference type="InterPro" id="IPR057170">
    <property type="entry name" value="DUF7848"/>
</dbReference>
<evidence type="ECO:0000313" key="2">
    <source>
        <dbReference type="EMBL" id="MBU7598356.1"/>
    </source>
</evidence>
<protein>
    <recommendedName>
        <fullName evidence="1">DUF7848 domain-containing protein</fullName>
    </recommendedName>
</protein>
<proteinExistence type="predicted"/>
<dbReference type="RefSeq" id="WP_211041898.1">
    <property type="nucleotide sequence ID" value="NZ_JAELVF020000001.1"/>
</dbReference>
<keyword evidence="3" id="KW-1185">Reference proteome</keyword>
<feature type="domain" description="DUF7848" evidence="1">
    <location>
        <begin position="4"/>
        <end position="78"/>
    </location>
</feature>
<dbReference type="AlphaFoldDB" id="A0A949N8B2"/>
<gene>
    <name evidence="2" type="ORF">JGS22_012200</name>
</gene>
<dbReference type="EMBL" id="JAELVF020000001">
    <property type="protein sequence ID" value="MBU7598356.1"/>
    <property type="molecule type" value="Genomic_DNA"/>
</dbReference>
<organism evidence="2 3">
    <name type="scientific">Streptomyces tardus</name>
    <dbReference type="NCBI Taxonomy" id="2780544"/>
    <lineage>
        <taxon>Bacteria</taxon>
        <taxon>Bacillati</taxon>
        <taxon>Actinomycetota</taxon>
        <taxon>Actinomycetes</taxon>
        <taxon>Kitasatosporales</taxon>
        <taxon>Streptomycetaceae</taxon>
        <taxon>Streptomyces</taxon>
    </lineage>
</organism>